<sequence>MFKSKTFSTYIFYHTIPTFKVNLVIGESILRLISFTESRNTRACSPRKRKLIMERMERLDSILPSFKLMVRWNGVYCLQTDLCLA</sequence>
<name>T1GYQ7_MEGSC</name>
<accession>T1GYQ7</accession>
<dbReference type="EnsemblMetazoa" id="MESCA008994-RA">
    <property type="protein sequence ID" value="MESCA008994-PA"/>
    <property type="gene ID" value="MESCA008994"/>
</dbReference>
<organism evidence="1 2">
    <name type="scientific">Megaselia scalaris</name>
    <name type="common">Humpbacked fly</name>
    <name type="synonym">Phora scalaris</name>
    <dbReference type="NCBI Taxonomy" id="36166"/>
    <lineage>
        <taxon>Eukaryota</taxon>
        <taxon>Metazoa</taxon>
        <taxon>Ecdysozoa</taxon>
        <taxon>Arthropoda</taxon>
        <taxon>Hexapoda</taxon>
        <taxon>Insecta</taxon>
        <taxon>Pterygota</taxon>
        <taxon>Neoptera</taxon>
        <taxon>Endopterygota</taxon>
        <taxon>Diptera</taxon>
        <taxon>Brachycera</taxon>
        <taxon>Muscomorpha</taxon>
        <taxon>Platypezoidea</taxon>
        <taxon>Phoridae</taxon>
        <taxon>Megaseliini</taxon>
        <taxon>Megaselia</taxon>
    </lineage>
</organism>
<protein>
    <submittedName>
        <fullName evidence="1">Uncharacterized protein</fullName>
    </submittedName>
</protein>
<keyword evidence="2" id="KW-1185">Reference proteome</keyword>
<reference evidence="2" key="1">
    <citation type="submission" date="2013-02" db="EMBL/GenBank/DDBJ databases">
        <authorList>
            <person name="Hughes D."/>
        </authorList>
    </citation>
    <scope>NUCLEOTIDE SEQUENCE</scope>
    <source>
        <strain>Durham</strain>
        <strain evidence="2">NC isolate 2 -- Noor lab</strain>
    </source>
</reference>
<proteinExistence type="predicted"/>
<dbReference type="EMBL" id="CAQQ02381644">
    <property type="status" value="NOT_ANNOTATED_CDS"/>
    <property type="molecule type" value="Genomic_DNA"/>
</dbReference>
<dbReference type="AlphaFoldDB" id="T1GYQ7"/>
<evidence type="ECO:0000313" key="2">
    <source>
        <dbReference type="Proteomes" id="UP000015102"/>
    </source>
</evidence>
<dbReference type="HOGENOM" id="CLU_2515213_0_0_1"/>
<evidence type="ECO:0000313" key="1">
    <source>
        <dbReference type="EnsemblMetazoa" id="MESCA008994-PA"/>
    </source>
</evidence>
<dbReference type="EMBL" id="CAQQ02381645">
    <property type="status" value="NOT_ANNOTATED_CDS"/>
    <property type="molecule type" value="Genomic_DNA"/>
</dbReference>
<dbReference type="Proteomes" id="UP000015102">
    <property type="component" value="Unassembled WGS sequence"/>
</dbReference>
<reference evidence="1" key="2">
    <citation type="submission" date="2015-06" db="UniProtKB">
        <authorList>
            <consortium name="EnsemblMetazoa"/>
        </authorList>
    </citation>
    <scope>IDENTIFICATION</scope>
</reference>